<keyword evidence="1" id="KW-0812">Transmembrane</keyword>
<gene>
    <name evidence="2" type="primary">YDR514C_1</name>
    <name evidence="2" type="ORF">g.19740</name>
</gene>
<dbReference type="EMBL" id="GDJX01017460">
    <property type="protein sequence ID" value="JAT50476.1"/>
    <property type="molecule type" value="Transcribed_RNA"/>
</dbReference>
<dbReference type="AlphaFoldDB" id="A0A1D1Y7C8"/>
<organism evidence="2">
    <name type="scientific">Anthurium amnicola</name>
    <dbReference type="NCBI Taxonomy" id="1678845"/>
    <lineage>
        <taxon>Eukaryota</taxon>
        <taxon>Viridiplantae</taxon>
        <taxon>Streptophyta</taxon>
        <taxon>Embryophyta</taxon>
        <taxon>Tracheophyta</taxon>
        <taxon>Spermatophyta</taxon>
        <taxon>Magnoliopsida</taxon>
        <taxon>Liliopsida</taxon>
        <taxon>Araceae</taxon>
        <taxon>Pothoideae</taxon>
        <taxon>Potheae</taxon>
        <taxon>Anthurium</taxon>
    </lineage>
</organism>
<dbReference type="PANTHER" id="PTHR36074">
    <property type="entry name" value="ISOPENTENYL-DIPHOSPHATE DELTA-ISOMERASE"/>
    <property type="match status" value="1"/>
</dbReference>
<sequence length="332" mass="36745">MAGVALLLDLLKRNNPSSGLTAKSLHPCGLLSATVAATVAAAAGTSFSSRRLFGDGDISIAFCDAGAEWREDYIPSAVESASGEDPLEDTFYYDSIKFSTKEYPIELKPLFSAFGLKSLAITSLRSFFLFYLPLLEPRSLVEEDDDLVQDFPEESIDLVGPFKKSLKQIARETTVVTTRRVLERLATHYVSRRMVWKLLKDVPRSAMRKSRRGMPTIIFFYSVCRTTFNGHLLGVTASWLAQVGIHIYRCLFCRPNDKIEEVTTSEKIQLLGKRIYGTTIRCSASLIFASLGAGIGVLFHPFFGQWIGCALGDVGGPIIVTICFGRYLHLDT</sequence>
<evidence type="ECO:0000256" key="1">
    <source>
        <dbReference type="SAM" id="Phobius"/>
    </source>
</evidence>
<dbReference type="PANTHER" id="PTHR36074:SF1">
    <property type="entry name" value="ISOPENTENYL-DIPHOSPHATE DELTA-ISOMERASE"/>
    <property type="match status" value="1"/>
</dbReference>
<reference evidence="2" key="1">
    <citation type="submission" date="2015-07" db="EMBL/GenBank/DDBJ databases">
        <title>Transcriptome Assembly of Anthurium amnicola.</title>
        <authorList>
            <person name="Suzuki J."/>
        </authorList>
    </citation>
    <scope>NUCLEOTIDE SEQUENCE</scope>
</reference>
<evidence type="ECO:0000313" key="2">
    <source>
        <dbReference type="EMBL" id="JAT50476.1"/>
    </source>
</evidence>
<accession>A0A1D1Y7C8</accession>
<protein>
    <submittedName>
        <fullName evidence="2">Uncharacterized protein YDR514C</fullName>
    </submittedName>
</protein>
<feature type="transmembrane region" description="Helical" evidence="1">
    <location>
        <begin position="275"/>
        <end position="299"/>
    </location>
</feature>
<keyword evidence="1" id="KW-1133">Transmembrane helix</keyword>
<name>A0A1D1Y7C8_9ARAE</name>
<feature type="transmembrane region" description="Helical" evidence="1">
    <location>
        <begin position="305"/>
        <end position="328"/>
    </location>
</feature>
<proteinExistence type="predicted"/>
<keyword evidence="1" id="KW-0472">Membrane</keyword>